<dbReference type="PANTHER" id="PTHR45642">
    <property type="entry name" value="GDSL ESTERASE/LIPASE EXL3"/>
    <property type="match status" value="1"/>
</dbReference>
<keyword evidence="3" id="KW-1185">Reference proteome</keyword>
<accession>A0A9Q1JTA7</accession>
<reference evidence="2" key="1">
    <citation type="submission" date="2022-04" db="EMBL/GenBank/DDBJ databases">
        <title>Carnegiea gigantea Genome sequencing and assembly v2.</title>
        <authorList>
            <person name="Copetti D."/>
            <person name="Sanderson M.J."/>
            <person name="Burquez A."/>
            <person name="Wojciechowski M.F."/>
        </authorList>
    </citation>
    <scope>NUCLEOTIDE SEQUENCE</scope>
    <source>
        <strain evidence="2">SGP5-SGP5p</strain>
        <tissue evidence="2">Aerial part</tissue>
    </source>
</reference>
<protein>
    <recommendedName>
        <fullName evidence="4">GDSL esterase/lipase</fullName>
    </recommendedName>
</protein>
<comment type="caution">
    <text evidence="2">The sequence shown here is derived from an EMBL/GenBank/DDBJ whole genome shotgun (WGS) entry which is preliminary data.</text>
</comment>
<evidence type="ECO:0008006" key="4">
    <source>
        <dbReference type="Google" id="ProtNLM"/>
    </source>
</evidence>
<dbReference type="GO" id="GO:0016788">
    <property type="term" value="F:hydrolase activity, acting on ester bonds"/>
    <property type="evidence" value="ECO:0007669"/>
    <property type="project" value="InterPro"/>
</dbReference>
<dbReference type="PANTHER" id="PTHR45642:SF3">
    <property type="entry name" value="OS09G0540400 PROTEIN"/>
    <property type="match status" value="1"/>
</dbReference>
<dbReference type="EMBL" id="JAKOGI010000772">
    <property type="protein sequence ID" value="KAJ8430658.1"/>
    <property type="molecule type" value="Genomic_DNA"/>
</dbReference>
<evidence type="ECO:0000313" key="3">
    <source>
        <dbReference type="Proteomes" id="UP001153076"/>
    </source>
</evidence>
<dbReference type="InterPro" id="IPR036514">
    <property type="entry name" value="SGNH_hydro_sf"/>
</dbReference>
<sequence length="272" mass="30229">MDLAKQLEYFRQYKTRLEKKIGRKRTRYIINKGVFIVSAGTNDVVGVFGITPPSLQRWSMCWLETTRLIYLSTSSLIGQFVPDGASSVLAKALVLERPEISWGVVLGLKRMGARKNGGDALQEQGATRIVVGGLPPAGCLPLVMTFHLSLIEPRSCVDSLSSIAKDFNQMLQEELRLIQQSKPGVTVAYADIYEPLLDQIKNPHKYGFEVVDKGCCGTGLVEGAFTCNALTPICSDRSQYVFWDIIHPTQRSYYFIFQSLRPVVDLITSAAT</sequence>
<dbReference type="Gene3D" id="3.40.50.1110">
    <property type="entry name" value="SGNH hydrolase"/>
    <property type="match status" value="1"/>
</dbReference>
<dbReference type="InterPro" id="IPR001087">
    <property type="entry name" value="GDSL"/>
</dbReference>
<organism evidence="2 3">
    <name type="scientific">Carnegiea gigantea</name>
    <dbReference type="NCBI Taxonomy" id="171969"/>
    <lineage>
        <taxon>Eukaryota</taxon>
        <taxon>Viridiplantae</taxon>
        <taxon>Streptophyta</taxon>
        <taxon>Embryophyta</taxon>
        <taxon>Tracheophyta</taxon>
        <taxon>Spermatophyta</taxon>
        <taxon>Magnoliopsida</taxon>
        <taxon>eudicotyledons</taxon>
        <taxon>Gunneridae</taxon>
        <taxon>Pentapetalae</taxon>
        <taxon>Caryophyllales</taxon>
        <taxon>Cactineae</taxon>
        <taxon>Cactaceae</taxon>
        <taxon>Cactoideae</taxon>
        <taxon>Echinocereeae</taxon>
        <taxon>Carnegiea</taxon>
    </lineage>
</organism>
<dbReference type="AlphaFoldDB" id="A0A9Q1JTA7"/>
<evidence type="ECO:0000313" key="2">
    <source>
        <dbReference type="EMBL" id="KAJ8430658.1"/>
    </source>
</evidence>
<dbReference type="Proteomes" id="UP001153076">
    <property type="component" value="Unassembled WGS sequence"/>
</dbReference>
<dbReference type="Pfam" id="PF00657">
    <property type="entry name" value="Lipase_GDSL"/>
    <property type="match status" value="1"/>
</dbReference>
<comment type="similarity">
    <text evidence="1">Belongs to the 'GDSL' lipolytic enzyme family.</text>
</comment>
<dbReference type="OrthoDB" id="1600564at2759"/>
<gene>
    <name evidence="2" type="ORF">Cgig2_000251</name>
</gene>
<proteinExistence type="inferred from homology"/>
<name>A0A9Q1JTA7_9CARY</name>
<dbReference type="InterPro" id="IPR050592">
    <property type="entry name" value="GDSL_lipolytic_enzyme"/>
</dbReference>
<evidence type="ECO:0000256" key="1">
    <source>
        <dbReference type="ARBA" id="ARBA00008668"/>
    </source>
</evidence>